<feature type="transmembrane region" description="Helical" evidence="8">
    <location>
        <begin position="288"/>
        <end position="309"/>
    </location>
</feature>
<gene>
    <name evidence="9" type="ORF">FO442_12070</name>
</gene>
<keyword evidence="7 8" id="KW-0472">Membrane</keyword>
<keyword evidence="5 8" id="KW-0812">Transmembrane</keyword>
<organism evidence="9 10">
    <name type="scientific">Fluviicola chungangensis</name>
    <dbReference type="NCBI Taxonomy" id="2597671"/>
    <lineage>
        <taxon>Bacteria</taxon>
        <taxon>Pseudomonadati</taxon>
        <taxon>Bacteroidota</taxon>
        <taxon>Flavobacteriia</taxon>
        <taxon>Flavobacteriales</taxon>
        <taxon>Crocinitomicaceae</taxon>
        <taxon>Fluviicola</taxon>
    </lineage>
</organism>
<comment type="caution">
    <text evidence="9">The sequence shown here is derived from an EMBL/GenBank/DDBJ whole genome shotgun (WGS) entry which is preliminary data.</text>
</comment>
<evidence type="ECO:0000256" key="7">
    <source>
        <dbReference type="ARBA" id="ARBA00023136"/>
    </source>
</evidence>
<keyword evidence="10" id="KW-1185">Reference proteome</keyword>
<dbReference type="Gene3D" id="1.10.3470.10">
    <property type="entry name" value="ABC transporter involved in vitamin B12 uptake, BtuC"/>
    <property type="match status" value="1"/>
</dbReference>
<dbReference type="OrthoDB" id="9811721at2"/>
<dbReference type="EMBL" id="VLPL01000005">
    <property type="protein sequence ID" value="TSJ42496.1"/>
    <property type="molecule type" value="Genomic_DNA"/>
</dbReference>
<feature type="transmembrane region" description="Helical" evidence="8">
    <location>
        <begin position="128"/>
        <end position="146"/>
    </location>
</feature>
<comment type="subcellular location">
    <subcellularLocation>
        <location evidence="1">Cell membrane</location>
        <topology evidence="1">Multi-pass membrane protein</topology>
    </subcellularLocation>
</comment>
<dbReference type="RefSeq" id="WP_144333449.1">
    <property type="nucleotide sequence ID" value="NZ_VLPL01000005.1"/>
</dbReference>
<keyword evidence="3" id="KW-0813">Transport</keyword>
<name>A0A556MRD3_9FLAO</name>
<evidence type="ECO:0000256" key="1">
    <source>
        <dbReference type="ARBA" id="ARBA00004651"/>
    </source>
</evidence>
<dbReference type="PANTHER" id="PTHR30472:SF25">
    <property type="entry name" value="ABC TRANSPORTER PERMEASE PROTEIN MJ0876-RELATED"/>
    <property type="match status" value="1"/>
</dbReference>
<dbReference type="Proteomes" id="UP000316008">
    <property type="component" value="Unassembled WGS sequence"/>
</dbReference>
<dbReference type="GO" id="GO:0022857">
    <property type="term" value="F:transmembrane transporter activity"/>
    <property type="evidence" value="ECO:0007669"/>
    <property type="project" value="InterPro"/>
</dbReference>
<keyword evidence="6 8" id="KW-1133">Transmembrane helix</keyword>
<dbReference type="InterPro" id="IPR037294">
    <property type="entry name" value="ABC_BtuC-like"/>
</dbReference>
<dbReference type="GO" id="GO:0005886">
    <property type="term" value="C:plasma membrane"/>
    <property type="evidence" value="ECO:0007669"/>
    <property type="project" value="UniProtKB-SubCell"/>
</dbReference>
<dbReference type="PANTHER" id="PTHR30472">
    <property type="entry name" value="FERRIC ENTEROBACTIN TRANSPORT SYSTEM PERMEASE PROTEIN"/>
    <property type="match status" value="1"/>
</dbReference>
<evidence type="ECO:0000256" key="5">
    <source>
        <dbReference type="ARBA" id="ARBA00022692"/>
    </source>
</evidence>
<feature type="transmembrane region" description="Helical" evidence="8">
    <location>
        <begin position="7"/>
        <end position="25"/>
    </location>
</feature>
<feature type="transmembrane region" description="Helical" evidence="8">
    <location>
        <begin position="158"/>
        <end position="183"/>
    </location>
</feature>
<sequence length="346" mass="36975">MSRQRIIGFSLLILLVVCFIVNLSVGNVRIPVSHVFGSLIEKLGCTTGLEITDIEYQVVYNIRFPRAVYSCLIGAGLAVSGAALQGIFRNPLVDSALIGISTGASLFASLFILFNGLVPWLILFSEGFSLSIVAFFGASLVAFIVYRLSLSQGEINSLTLILAGIALNALTAALTGLLTFFATDDELRDLTFWTLGSLGSANTDSLGLLAVFTLVPMILIFFRAKSLNVLALGESNAHYMGYKVKNIKLLVIVCSTCMVGSAVSMAGVIGFIGLVVPHIIRIVSGPNHQLLLPFSAFFGAILLAVADMISRTILPPTEVPIGIITALMGTPVFIAIIFKHKRKFSV</sequence>
<protein>
    <submittedName>
        <fullName evidence="9">Iron ABC transporter permease</fullName>
    </submittedName>
</protein>
<feature type="transmembrane region" description="Helical" evidence="8">
    <location>
        <begin position="321"/>
        <end position="338"/>
    </location>
</feature>
<dbReference type="FunFam" id="1.10.3470.10:FF:000001">
    <property type="entry name" value="Vitamin B12 ABC transporter permease BtuC"/>
    <property type="match status" value="1"/>
</dbReference>
<dbReference type="InterPro" id="IPR000522">
    <property type="entry name" value="ABC_transptr_permease_BtuC"/>
</dbReference>
<evidence type="ECO:0000256" key="3">
    <source>
        <dbReference type="ARBA" id="ARBA00022448"/>
    </source>
</evidence>
<dbReference type="GO" id="GO:0033214">
    <property type="term" value="P:siderophore-iron import into cell"/>
    <property type="evidence" value="ECO:0007669"/>
    <property type="project" value="TreeGrafter"/>
</dbReference>
<feature type="transmembrane region" description="Helical" evidence="8">
    <location>
        <begin position="249"/>
        <end position="276"/>
    </location>
</feature>
<reference evidence="9 10" key="1">
    <citation type="submission" date="2019-07" db="EMBL/GenBank/DDBJ databases">
        <authorList>
            <person name="Huq M.A."/>
        </authorList>
    </citation>
    <scope>NUCLEOTIDE SEQUENCE [LARGE SCALE GENOMIC DNA]</scope>
    <source>
        <strain evidence="9 10">MAH-3</strain>
    </source>
</reference>
<evidence type="ECO:0000313" key="10">
    <source>
        <dbReference type="Proteomes" id="UP000316008"/>
    </source>
</evidence>
<evidence type="ECO:0000256" key="4">
    <source>
        <dbReference type="ARBA" id="ARBA00022475"/>
    </source>
</evidence>
<comment type="similarity">
    <text evidence="2">Belongs to the binding-protein-dependent transport system permease family. FecCD subfamily.</text>
</comment>
<dbReference type="AlphaFoldDB" id="A0A556MRD3"/>
<evidence type="ECO:0000256" key="2">
    <source>
        <dbReference type="ARBA" id="ARBA00007935"/>
    </source>
</evidence>
<feature type="transmembrane region" description="Helical" evidence="8">
    <location>
        <begin position="96"/>
        <end position="122"/>
    </location>
</feature>
<evidence type="ECO:0000313" key="9">
    <source>
        <dbReference type="EMBL" id="TSJ42496.1"/>
    </source>
</evidence>
<feature type="transmembrane region" description="Helical" evidence="8">
    <location>
        <begin position="203"/>
        <end position="222"/>
    </location>
</feature>
<dbReference type="Pfam" id="PF01032">
    <property type="entry name" value="FecCD"/>
    <property type="match status" value="1"/>
</dbReference>
<evidence type="ECO:0000256" key="8">
    <source>
        <dbReference type="SAM" id="Phobius"/>
    </source>
</evidence>
<dbReference type="SUPFAM" id="SSF81345">
    <property type="entry name" value="ABC transporter involved in vitamin B12 uptake, BtuC"/>
    <property type="match status" value="1"/>
</dbReference>
<evidence type="ECO:0000256" key="6">
    <source>
        <dbReference type="ARBA" id="ARBA00022989"/>
    </source>
</evidence>
<dbReference type="CDD" id="cd06550">
    <property type="entry name" value="TM_ABC_iron-siderophores_like"/>
    <property type="match status" value="1"/>
</dbReference>
<accession>A0A556MRD3</accession>
<proteinExistence type="inferred from homology"/>
<keyword evidence="4" id="KW-1003">Cell membrane</keyword>
<feature type="transmembrane region" description="Helical" evidence="8">
    <location>
        <begin position="67"/>
        <end position="84"/>
    </location>
</feature>